<dbReference type="InterPro" id="IPR036188">
    <property type="entry name" value="FAD/NAD-bd_sf"/>
</dbReference>
<protein>
    <submittedName>
        <fullName evidence="3">FAD-binding oxidoreductase</fullName>
    </submittedName>
</protein>
<dbReference type="Proteomes" id="UP000274661">
    <property type="component" value="Unassembled WGS sequence"/>
</dbReference>
<dbReference type="RefSeq" id="WP_126718619.1">
    <property type="nucleotide sequence ID" value="NZ_RWJF01000001.1"/>
</dbReference>
<dbReference type="AlphaFoldDB" id="A0A3R9Y5X0"/>
<evidence type="ECO:0000313" key="4">
    <source>
        <dbReference type="Proteomes" id="UP000274661"/>
    </source>
</evidence>
<feature type="domain" description="FAD dependent oxidoreductase" evidence="2">
    <location>
        <begin position="6"/>
        <end position="349"/>
    </location>
</feature>
<comment type="caution">
    <text evidence="3">The sequence shown here is derived from an EMBL/GenBank/DDBJ whole genome shotgun (WGS) entry which is preliminary data.</text>
</comment>
<evidence type="ECO:0000313" key="3">
    <source>
        <dbReference type="EMBL" id="RST30785.1"/>
    </source>
</evidence>
<sequence>MTATADILVVGGGIAGVSAAAELAREAKVILLEGENALGFHSSGRSAAMLHYALGNPLVRKLTQASRDHFASPPDGFEKLAEPRALLIFAREDELDGLATLRADLAPFAEIEDLDEAGLHQLCPALRIGGDDAVAGFADHGALRLDPHALLYGYAGWLRRRSGTIASDARVATIARQGSGWVVTTERGERFTAPLLVNAGGAWADHIAALAGVRSIRLEPRRRTIITFDPPEGLDGRDWPFAKTVGDELYFAPEGGRLFASPIDEVPTDACDSQADEHEVALAAARVEERTLLKVQRVVHRWAGLRSFSPDRMPVVGFDPDDPAFLWLAGQGGFGIQTAPVMARIAAALVSGTGWPVASVTPDELRPGRFR</sequence>
<gene>
    <name evidence="3" type="ORF">HMF7854_07995</name>
</gene>
<dbReference type="GO" id="GO:0005737">
    <property type="term" value="C:cytoplasm"/>
    <property type="evidence" value="ECO:0007669"/>
    <property type="project" value="TreeGrafter"/>
</dbReference>
<dbReference type="EMBL" id="RWJF01000001">
    <property type="protein sequence ID" value="RST30785.1"/>
    <property type="molecule type" value="Genomic_DNA"/>
</dbReference>
<dbReference type="Gene3D" id="3.50.50.60">
    <property type="entry name" value="FAD/NAD(P)-binding domain"/>
    <property type="match status" value="1"/>
</dbReference>
<name>A0A3R9Y5X0_9SPHN</name>
<dbReference type="SUPFAM" id="SSF51905">
    <property type="entry name" value="FAD/NAD(P)-binding domain"/>
    <property type="match status" value="1"/>
</dbReference>
<reference evidence="3 4" key="1">
    <citation type="submission" date="2018-12" db="EMBL/GenBank/DDBJ databases">
        <title>Sphingomonas sp. HMF7854 Genome sequencing and assembly.</title>
        <authorList>
            <person name="Cha I."/>
            <person name="Kang H."/>
            <person name="Kim H."/>
            <person name="Kang J."/>
            <person name="Joh K."/>
        </authorList>
    </citation>
    <scope>NUCLEOTIDE SEQUENCE [LARGE SCALE GENOMIC DNA]</scope>
    <source>
        <strain evidence="3 4">HMF7854</strain>
    </source>
</reference>
<organism evidence="3 4">
    <name type="scientific">Sphingomonas ginkgonis</name>
    <dbReference type="NCBI Taxonomy" id="2315330"/>
    <lineage>
        <taxon>Bacteria</taxon>
        <taxon>Pseudomonadati</taxon>
        <taxon>Pseudomonadota</taxon>
        <taxon>Alphaproteobacteria</taxon>
        <taxon>Sphingomonadales</taxon>
        <taxon>Sphingomonadaceae</taxon>
        <taxon>Sphingomonas</taxon>
    </lineage>
</organism>
<evidence type="ECO:0000259" key="2">
    <source>
        <dbReference type="Pfam" id="PF01266"/>
    </source>
</evidence>
<keyword evidence="1" id="KW-0560">Oxidoreductase</keyword>
<dbReference type="GO" id="GO:0016491">
    <property type="term" value="F:oxidoreductase activity"/>
    <property type="evidence" value="ECO:0007669"/>
    <property type="project" value="UniProtKB-KW"/>
</dbReference>
<dbReference type="PANTHER" id="PTHR13847:SF287">
    <property type="entry name" value="FAD-DEPENDENT OXIDOREDUCTASE DOMAIN-CONTAINING PROTEIN 1"/>
    <property type="match status" value="1"/>
</dbReference>
<dbReference type="InterPro" id="IPR006076">
    <property type="entry name" value="FAD-dep_OxRdtase"/>
</dbReference>
<evidence type="ECO:0000256" key="1">
    <source>
        <dbReference type="ARBA" id="ARBA00023002"/>
    </source>
</evidence>
<dbReference type="PANTHER" id="PTHR13847">
    <property type="entry name" value="SARCOSINE DEHYDROGENASE-RELATED"/>
    <property type="match status" value="1"/>
</dbReference>
<keyword evidence="4" id="KW-1185">Reference proteome</keyword>
<accession>A0A3R9Y5X0</accession>
<dbReference type="Pfam" id="PF01266">
    <property type="entry name" value="DAO"/>
    <property type="match status" value="1"/>
</dbReference>
<dbReference type="Gene3D" id="3.30.9.10">
    <property type="entry name" value="D-Amino Acid Oxidase, subunit A, domain 2"/>
    <property type="match status" value="1"/>
</dbReference>
<proteinExistence type="predicted"/>
<dbReference type="OrthoDB" id="7421214at2"/>